<accession>A0A834IDB5</accession>
<dbReference type="AlphaFoldDB" id="A0A834IDB5"/>
<sequence>MECVVSRQNIISTKGVTNNSSTPVEEKLLFKKFSVKRRFHDCEEITDISFENRSHIQEEHKVSAEPILKKRCKKKLPAYSEEKPSNKEKHISYSEKYSLYSYNQQFARRNAVSQLDMGELVDIINFLCISKEINKESD</sequence>
<evidence type="ECO:0000313" key="1">
    <source>
        <dbReference type="EMBL" id="KAF7275980.1"/>
    </source>
</evidence>
<gene>
    <name evidence="1" type="ORF">GWI33_011044</name>
</gene>
<reference evidence="1" key="1">
    <citation type="submission" date="2020-08" db="EMBL/GenBank/DDBJ databases">
        <title>Genome sequencing and assembly of the red palm weevil Rhynchophorus ferrugineus.</title>
        <authorList>
            <person name="Dias G.B."/>
            <person name="Bergman C.M."/>
            <person name="Manee M."/>
        </authorList>
    </citation>
    <scope>NUCLEOTIDE SEQUENCE</scope>
    <source>
        <strain evidence="1">AA-2017</strain>
        <tissue evidence="1">Whole larva</tissue>
    </source>
</reference>
<protein>
    <submittedName>
        <fullName evidence="1">Uncharacterized protein</fullName>
    </submittedName>
</protein>
<proteinExistence type="predicted"/>
<keyword evidence="2" id="KW-1185">Reference proteome</keyword>
<name>A0A834IDB5_RHYFE</name>
<comment type="caution">
    <text evidence="1">The sequence shown here is derived from an EMBL/GenBank/DDBJ whole genome shotgun (WGS) entry which is preliminary data.</text>
</comment>
<organism evidence="1 2">
    <name type="scientific">Rhynchophorus ferrugineus</name>
    <name type="common">Red palm weevil</name>
    <name type="synonym">Curculio ferrugineus</name>
    <dbReference type="NCBI Taxonomy" id="354439"/>
    <lineage>
        <taxon>Eukaryota</taxon>
        <taxon>Metazoa</taxon>
        <taxon>Ecdysozoa</taxon>
        <taxon>Arthropoda</taxon>
        <taxon>Hexapoda</taxon>
        <taxon>Insecta</taxon>
        <taxon>Pterygota</taxon>
        <taxon>Neoptera</taxon>
        <taxon>Endopterygota</taxon>
        <taxon>Coleoptera</taxon>
        <taxon>Polyphaga</taxon>
        <taxon>Cucujiformia</taxon>
        <taxon>Curculionidae</taxon>
        <taxon>Dryophthorinae</taxon>
        <taxon>Rhynchophorus</taxon>
    </lineage>
</organism>
<dbReference type="EMBL" id="JAACXV010008583">
    <property type="protein sequence ID" value="KAF7275980.1"/>
    <property type="molecule type" value="Genomic_DNA"/>
</dbReference>
<dbReference type="Proteomes" id="UP000625711">
    <property type="component" value="Unassembled WGS sequence"/>
</dbReference>
<evidence type="ECO:0000313" key="2">
    <source>
        <dbReference type="Proteomes" id="UP000625711"/>
    </source>
</evidence>